<dbReference type="Proteomes" id="UP001291623">
    <property type="component" value="Unassembled WGS sequence"/>
</dbReference>
<comment type="caution">
    <text evidence="1">The sequence shown here is derived from an EMBL/GenBank/DDBJ whole genome shotgun (WGS) entry which is preliminary data.</text>
</comment>
<protein>
    <submittedName>
        <fullName evidence="1">Uncharacterized protein</fullName>
    </submittedName>
</protein>
<evidence type="ECO:0000313" key="2">
    <source>
        <dbReference type="Proteomes" id="UP001291623"/>
    </source>
</evidence>
<gene>
    <name evidence="1" type="ORF">RND71_036951</name>
</gene>
<keyword evidence="2" id="KW-1185">Reference proteome</keyword>
<reference evidence="1" key="1">
    <citation type="submission" date="2023-12" db="EMBL/GenBank/DDBJ databases">
        <title>Genome assembly of Anisodus tanguticus.</title>
        <authorList>
            <person name="Wang Y.-J."/>
        </authorList>
    </citation>
    <scope>NUCLEOTIDE SEQUENCE</scope>
    <source>
        <strain evidence="1">KB-2021</strain>
        <tissue evidence="1">Leaf</tissue>
    </source>
</reference>
<sequence length="107" mass="12333">MLIMAKLQTRALGSRIVEPFRARAKLLLHSTTHTPPNPNTLEQSKDDVGCLVESYEMKNIEMSGYVTVERIVGILTLHTSDYLYHIKIDINIKSKFHRKYSLIIYIT</sequence>
<evidence type="ECO:0000313" key="1">
    <source>
        <dbReference type="EMBL" id="KAK4343857.1"/>
    </source>
</evidence>
<accession>A0AAE1R4M6</accession>
<name>A0AAE1R4M6_9SOLA</name>
<dbReference type="AlphaFoldDB" id="A0AAE1R4M6"/>
<proteinExistence type="predicted"/>
<dbReference type="EMBL" id="JAVYJV010000020">
    <property type="protein sequence ID" value="KAK4343857.1"/>
    <property type="molecule type" value="Genomic_DNA"/>
</dbReference>
<organism evidence="1 2">
    <name type="scientific">Anisodus tanguticus</name>
    <dbReference type="NCBI Taxonomy" id="243964"/>
    <lineage>
        <taxon>Eukaryota</taxon>
        <taxon>Viridiplantae</taxon>
        <taxon>Streptophyta</taxon>
        <taxon>Embryophyta</taxon>
        <taxon>Tracheophyta</taxon>
        <taxon>Spermatophyta</taxon>
        <taxon>Magnoliopsida</taxon>
        <taxon>eudicotyledons</taxon>
        <taxon>Gunneridae</taxon>
        <taxon>Pentapetalae</taxon>
        <taxon>asterids</taxon>
        <taxon>lamiids</taxon>
        <taxon>Solanales</taxon>
        <taxon>Solanaceae</taxon>
        <taxon>Solanoideae</taxon>
        <taxon>Hyoscyameae</taxon>
        <taxon>Anisodus</taxon>
    </lineage>
</organism>